<evidence type="ECO:0000256" key="5">
    <source>
        <dbReference type="ARBA" id="ARBA00022801"/>
    </source>
</evidence>
<dbReference type="GO" id="GO:0006508">
    <property type="term" value="P:proteolysis"/>
    <property type="evidence" value="ECO:0007669"/>
    <property type="project" value="UniProtKB-KW"/>
</dbReference>
<evidence type="ECO:0000256" key="8">
    <source>
        <dbReference type="ARBA" id="ARBA00024603"/>
    </source>
</evidence>
<comment type="cofactor">
    <cofactor evidence="1">
        <name>Zn(2+)</name>
        <dbReference type="ChEBI" id="CHEBI:29105"/>
    </cofactor>
</comment>
<comment type="similarity">
    <text evidence="2">Belongs to the peptidase M3 family.</text>
</comment>
<evidence type="ECO:0000313" key="12">
    <source>
        <dbReference type="EMBL" id="SVA04733.1"/>
    </source>
</evidence>
<feature type="domain" description="Oligopeptidase A N-terminal" evidence="11">
    <location>
        <begin position="29"/>
        <end position="148"/>
    </location>
</feature>
<evidence type="ECO:0000256" key="4">
    <source>
        <dbReference type="ARBA" id="ARBA00022723"/>
    </source>
</evidence>
<dbReference type="PANTHER" id="PTHR43660:SF1">
    <property type="entry name" value="DIPEPTIDYL CARBOXYPEPTIDASE"/>
    <property type="match status" value="1"/>
</dbReference>
<organism evidence="12">
    <name type="scientific">marine metagenome</name>
    <dbReference type="NCBI Taxonomy" id="408172"/>
    <lineage>
        <taxon>unclassified sequences</taxon>
        <taxon>metagenomes</taxon>
        <taxon>ecological metagenomes</taxon>
    </lineage>
</organism>
<protein>
    <recommendedName>
        <fullName evidence="9">oligopeptidase A</fullName>
        <ecNumber evidence="9">3.4.24.70</ecNumber>
    </recommendedName>
</protein>
<evidence type="ECO:0000256" key="9">
    <source>
        <dbReference type="ARBA" id="ARBA00026100"/>
    </source>
</evidence>
<keyword evidence="3" id="KW-0645">Protease</keyword>
<dbReference type="EC" id="3.4.24.70" evidence="9"/>
<reference evidence="12" key="1">
    <citation type="submission" date="2018-05" db="EMBL/GenBank/DDBJ databases">
        <authorList>
            <person name="Lanie J.A."/>
            <person name="Ng W.-L."/>
            <person name="Kazmierczak K.M."/>
            <person name="Andrzejewski T.M."/>
            <person name="Davidsen T.M."/>
            <person name="Wayne K.J."/>
            <person name="Tettelin H."/>
            <person name="Glass J.I."/>
            <person name="Rusch D."/>
            <person name="Podicherti R."/>
            <person name="Tsui H.-C.T."/>
            <person name="Winkler M.E."/>
        </authorList>
    </citation>
    <scope>NUCLEOTIDE SEQUENCE</scope>
</reference>
<dbReference type="Pfam" id="PF01432">
    <property type="entry name" value="Peptidase_M3"/>
    <property type="match status" value="1"/>
</dbReference>
<dbReference type="GO" id="GO:0046872">
    <property type="term" value="F:metal ion binding"/>
    <property type="evidence" value="ECO:0007669"/>
    <property type="project" value="UniProtKB-KW"/>
</dbReference>
<dbReference type="PANTHER" id="PTHR43660">
    <property type="entry name" value="DIPEPTIDYL CARBOXYPEPTIDASE"/>
    <property type="match status" value="1"/>
</dbReference>
<keyword evidence="5" id="KW-0378">Hydrolase</keyword>
<dbReference type="Gene3D" id="3.40.390.10">
    <property type="entry name" value="Collagenase (Catalytic Domain)"/>
    <property type="match status" value="1"/>
</dbReference>
<dbReference type="GO" id="GO:0004222">
    <property type="term" value="F:metalloendopeptidase activity"/>
    <property type="evidence" value="ECO:0007669"/>
    <property type="project" value="UniProtKB-EC"/>
</dbReference>
<evidence type="ECO:0000256" key="7">
    <source>
        <dbReference type="ARBA" id="ARBA00023049"/>
    </source>
</evidence>
<dbReference type="SUPFAM" id="SSF55486">
    <property type="entry name" value="Metalloproteases ('zincins'), catalytic domain"/>
    <property type="match status" value="1"/>
</dbReference>
<dbReference type="InterPro" id="IPR024079">
    <property type="entry name" value="MetalloPept_cat_dom_sf"/>
</dbReference>
<dbReference type="InterPro" id="IPR045090">
    <property type="entry name" value="Pept_M3A_M3B"/>
</dbReference>
<keyword evidence="6" id="KW-0862">Zinc</keyword>
<keyword evidence="7" id="KW-0482">Metalloprotease</keyword>
<dbReference type="Pfam" id="PF19310">
    <property type="entry name" value="TOP_N"/>
    <property type="match status" value="1"/>
</dbReference>
<gene>
    <name evidence="12" type="ORF">METZ01_LOCUS57587</name>
</gene>
<dbReference type="GO" id="GO:0005829">
    <property type="term" value="C:cytosol"/>
    <property type="evidence" value="ECO:0007669"/>
    <property type="project" value="UniProtKB-ARBA"/>
</dbReference>
<evidence type="ECO:0000256" key="3">
    <source>
        <dbReference type="ARBA" id="ARBA00022670"/>
    </source>
</evidence>
<keyword evidence="4" id="KW-0479">Metal-binding</keyword>
<dbReference type="FunFam" id="3.40.390.10:FF:000009">
    <property type="entry name" value="Oligopeptidase A"/>
    <property type="match status" value="1"/>
</dbReference>
<feature type="domain" description="Peptidase M3A/M3B catalytic" evidence="10">
    <location>
        <begin position="228"/>
        <end position="672"/>
    </location>
</feature>
<dbReference type="InterPro" id="IPR024077">
    <property type="entry name" value="Neurolysin/TOP_dom2"/>
</dbReference>
<evidence type="ECO:0000256" key="1">
    <source>
        <dbReference type="ARBA" id="ARBA00001947"/>
    </source>
</evidence>
<dbReference type="InterPro" id="IPR001567">
    <property type="entry name" value="Pept_M3A_M3B_dom"/>
</dbReference>
<dbReference type="AlphaFoldDB" id="A0A381STT7"/>
<dbReference type="InterPro" id="IPR034005">
    <property type="entry name" value="M3A_DCP"/>
</dbReference>
<evidence type="ECO:0000256" key="2">
    <source>
        <dbReference type="ARBA" id="ARBA00006040"/>
    </source>
</evidence>
<dbReference type="Gene3D" id="1.10.1370.40">
    <property type="match status" value="1"/>
</dbReference>
<dbReference type="EMBL" id="UINC01003258">
    <property type="protein sequence ID" value="SVA04733.1"/>
    <property type="molecule type" value="Genomic_DNA"/>
</dbReference>
<sequence>MPTNPNPLLLEYDRLPFGEIEATHVVHAVRQILEDARSEIEKLVSLESTPTYAATIGRLDDVLERVKERTGPVTHLLSVAETPELREAYNEVLPEITEFWTRITLNEGLWGRIRALADTDEAAALPPLEKRHLDTTLRDFRRSGADLSTAGKEQLSTIRLEMSRLERKFSENVIDATNAYSLLIEDGDGRRLEGVPEPDREEARRKAAEKEEEGWLITLDYPSFEPIIKYAQDRELRRELYTAYIGRCRDGEFTNGEIIARLLHLRRELAELLGYTDFAEYRLEDHMAKTGERAFGFVEDMTRRTRPYWERDLAELREHASELGISGFEPWDSAFVGESLRRARFEIDDEVIRQYFPLDRVLAGMFEVVRRVFGLVVREQRIPEVWHPDVHHYELFREEDGTLLGSFYADWHPRPDKRQGAWMNDLRTGGPRNGGFEPHVGVVAGNLSPPKGDVPSLLTHREVETVFHEFGHLLHHLTSTVPIAPMAGINVAWDFVELPSQIMENWTWEEEVISLLSGHHETGEPLPGDLYNRLRSARTFMAGSRLMRQLSFGHLDLRLHRDHPDEVTHDLMSYIEGLFEEYTPSSTFAGMHPATSFTHLFAGGYAAAYYSYLWSEVLDADAFGRFRLEGIFSREVGQAYLDAILTRGDSDEPEHLFREFMGRDPDLQPLLDRSFGGPLEGGSSTVGGP</sequence>
<dbReference type="InterPro" id="IPR045666">
    <property type="entry name" value="OpdA_N"/>
</dbReference>
<comment type="catalytic activity">
    <reaction evidence="8">
        <text>Hydrolysis of oligopeptides, with broad specificity. Gly or Ala commonly occur as P1 or P1' residues, but more distant residues are also important, as is shown by the fact that Z-Gly-Pro-Gly-|-Gly-Pro-Ala is cleaved, but not Z-(Gly)(5).</text>
        <dbReference type="EC" id="3.4.24.70"/>
    </reaction>
</comment>
<dbReference type="Gene3D" id="1.10.1370.10">
    <property type="entry name" value="Neurolysin, domain 3"/>
    <property type="match status" value="1"/>
</dbReference>
<evidence type="ECO:0000259" key="11">
    <source>
        <dbReference type="Pfam" id="PF19310"/>
    </source>
</evidence>
<name>A0A381STT7_9ZZZZ</name>
<evidence type="ECO:0000259" key="10">
    <source>
        <dbReference type="Pfam" id="PF01432"/>
    </source>
</evidence>
<evidence type="ECO:0000256" key="6">
    <source>
        <dbReference type="ARBA" id="ARBA00022833"/>
    </source>
</evidence>
<accession>A0A381STT7</accession>
<proteinExistence type="inferred from homology"/>
<dbReference type="CDD" id="cd06456">
    <property type="entry name" value="M3A_DCP"/>
    <property type="match status" value="1"/>
</dbReference>